<sequence>MSVRTVSRQELWDLMKSGNVVVVNVLSRVSYEDMHIPGSISIPFDELENGGWRKLDKSKLIITYCHNSNCGASKRAAELIASHGYKVAAYEGGIKEWYESGMPVEGRLAGNSNAERN</sequence>
<gene>
    <name evidence="2" type="ORF">GCM10007108_10060</name>
</gene>
<dbReference type="SMART" id="SM00450">
    <property type="entry name" value="RHOD"/>
    <property type="match status" value="1"/>
</dbReference>
<dbReference type="SUPFAM" id="SSF52821">
    <property type="entry name" value="Rhodanese/Cell cycle control phosphatase"/>
    <property type="match status" value="1"/>
</dbReference>
<accession>A0AA37BRB9</accession>
<dbReference type="InterPro" id="IPR001763">
    <property type="entry name" value="Rhodanese-like_dom"/>
</dbReference>
<reference evidence="2" key="1">
    <citation type="journal article" date="2014" name="Int. J. Syst. Evol. Microbiol.">
        <title>Complete genome sequence of Corynebacterium casei LMG S-19264T (=DSM 44701T), isolated from a smear-ripened cheese.</title>
        <authorList>
            <consortium name="US DOE Joint Genome Institute (JGI-PGF)"/>
            <person name="Walter F."/>
            <person name="Albersmeier A."/>
            <person name="Kalinowski J."/>
            <person name="Ruckert C."/>
        </authorList>
    </citation>
    <scope>NUCLEOTIDE SEQUENCE</scope>
    <source>
        <strain evidence="2">JCM 13583</strain>
    </source>
</reference>
<dbReference type="Gene3D" id="3.40.250.10">
    <property type="entry name" value="Rhodanese-like domain"/>
    <property type="match status" value="1"/>
</dbReference>
<dbReference type="InterPro" id="IPR050229">
    <property type="entry name" value="GlpE_sulfurtransferase"/>
</dbReference>
<dbReference type="EMBL" id="BMNY01000001">
    <property type="protein sequence ID" value="GGM74086.1"/>
    <property type="molecule type" value="Genomic_DNA"/>
</dbReference>
<proteinExistence type="predicted"/>
<dbReference type="PANTHER" id="PTHR43031:SF1">
    <property type="entry name" value="PYRIDINE NUCLEOTIDE-DISULPHIDE OXIDOREDUCTASE"/>
    <property type="match status" value="1"/>
</dbReference>
<evidence type="ECO:0000259" key="1">
    <source>
        <dbReference type="PROSITE" id="PS50206"/>
    </source>
</evidence>
<evidence type="ECO:0000313" key="3">
    <source>
        <dbReference type="Proteomes" id="UP000632195"/>
    </source>
</evidence>
<protein>
    <recommendedName>
        <fullName evidence="1">Rhodanese domain-containing protein</fullName>
    </recommendedName>
</protein>
<organism evidence="2 3">
    <name type="scientific">Thermogymnomonas acidicola</name>
    <dbReference type="NCBI Taxonomy" id="399579"/>
    <lineage>
        <taxon>Archaea</taxon>
        <taxon>Methanobacteriati</taxon>
        <taxon>Thermoplasmatota</taxon>
        <taxon>Thermoplasmata</taxon>
        <taxon>Thermoplasmatales</taxon>
        <taxon>Thermogymnomonas</taxon>
    </lineage>
</organism>
<evidence type="ECO:0000313" key="2">
    <source>
        <dbReference type="EMBL" id="GGM74086.1"/>
    </source>
</evidence>
<dbReference type="AlphaFoldDB" id="A0AA37BRB9"/>
<comment type="caution">
    <text evidence="2">The sequence shown here is derived from an EMBL/GenBank/DDBJ whole genome shotgun (WGS) entry which is preliminary data.</text>
</comment>
<reference evidence="2" key="2">
    <citation type="submission" date="2022-09" db="EMBL/GenBank/DDBJ databases">
        <authorList>
            <person name="Sun Q."/>
            <person name="Ohkuma M."/>
        </authorList>
    </citation>
    <scope>NUCLEOTIDE SEQUENCE</scope>
    <source>
        <strain evidence="2">JCM 13583</strain>
    </source>
</reference>
<dbReference type="Proteomes" id="UP000632195">
    <property type="component" value="Unassembled WGS sequence"/>
</dbReference>
<dbReference type="PANTHER" id="PTHR43031">
    <property type="entry name" value="FAD-DEPENDENT OXIDOREDUCTASE"/>
    <property type="match status" value="1"/>
</dbReference>
<keyword evidence="3" id="KW-1185">Reference proteome</keyword>
<dbReference type="InterPro" id="IPR036873">
    <property type="entry name" value="Rhodanese-like_dom_sf"/>
</dbReference>
<name>A0AA37BRB9_9ARCH</name>
<dbReference type="Pfam" id="PF00581">
    <property type="entry name" value="Rhodanese"/>
    <property type="match status" value="1"/>
</dbReference>
<dbReference type="RefSeq" id="WP_188680848.1">
    <property type="nucleotide sequence ID" value="NZ_BMNY01000001.1"/>
</dbReference>
<feature type="domain" description="Rhodanese" evidence="1">
    <location>
        <begin position="16"/>
        <end position="106"/>
    </location>
</feature>
<dbReference type="PROSITE" id="PS50206">
    <property type="entry name" value="RHODANESE_3"/>
    <property type="match status" value="1"/>
</dbReference>